<evidence type="ECO:0000256" key="4">
    <source>
        <dbReference type="ARBA" id="ARBA00023004"/>
    </source>
</evidence>
<dbReference type="InterPro" id="IPR019903">
    <property type="entry name" value="RIC_family"/>
</dbReference>
<dbReference type="Gene3D" id="1.20.120.520">
    <property type="entry name" value="nmb1532 protein domain like"/>
    <property type="match status" value="1"/>
</dbReference>
<keyword evidence="2" id="KW-0963">Cytoplasm</keyword>
<accession>A0AAW6SR03</accession>
<dbReference type="Pfam" id="PF04405">
    <property type="entry name" value="ScdA_N"/>
    <property type="match status" value="1"/>
</dbReference>
<organism evidence="7 8">
    <name type="scientific">Heyndrickxia oleronia</name>
    <dbReference type="NCBI Taxonomy" id="38875"/>
    <lineage>
        <taxon>Bacteria</taxon>
        <taxon>Bacillati</taxon>
        <taxon>Bacillota</taxon>
        <taxon>Bacilli</taxon>
        <taxon>Bacillales</taxon>
        <taxon>Bacillaceae</taxon>
        <taxon>Heyndrickxia</taxon>
    </lineage>
</organism>
<comment type="caution">
    <text evidence="7">The sequence shown here is derived from an EMBL/GenBank/DDBJ whole genome shotgun (WGS) entry which is preliminary data.</text>
</comment>
<dbReference type="GO" id="GO:0046872">
    <property type="term" value="F:metal ion binding"/>
    <property type="evidence" value="ECO:0007669"/>
    <property type="project" value="UniProtKB-KW"/>
</dbReference>
<evidence type="ECO:0000256" key="1">
    <source>
        <dbReference type="ARBA" id="ARBA00004496"/>
    </source>
</evidence>
<dbReference type="EMBL" id="JAROYP010000001">
    <property type="protein sequence ID" value="MDH5159677.1"/>
    <property type="molecule type" value="Genomic_DNA"/>
</dbReference>
<dbReference type="GO" id="GO:0005737">
    <property type="term" value="C:cytoplasm"/>
    <property type="evidence" value="ECO:0007669"/>
    <property type="project" value="UniProtKB-SubCell"/>
</dbReference>
<keyword evidence="4" id="KW-0408">Iron</keyword>
<feature type="domain" description="Hemerythrin-like" evidence="6">
    <location>
        <begin position="88"/>
        <end position="230"/>
    </location>
</feature>
<evidence type="ECO:0000313" key="8">
    <source>
        <dbReference type="Proteomes" id="UP001159179"/>
    </source>
</evidence>
<dbReference type="NCBIfam" id="TIGR03652">
    <property type="entry name" value="FeS_repair_RIC"/>
    <property type="match status" value="1"/>
</dbReference>
<dbReference type="PANTHER" id="PTHR36438">
    <property type="entry name" value="IRON-SULFUR CLUSTER REPAIR PROTEIN YTFE"/>
    <property type="match status" value="1"/>
</dbReference>
<dbReference type="SUPFAM" id="SSF140683">
    <property type="entry name" value="SP0561-like"/>
    <property type="match status" value="1"/>
</dbReference>
<dbReference type="AlphaFoldDB" id="A0AAW6SR03"/>
<sequence>MMSPFTIDNKVGEVVTVFPKASDIFKSNRIDFCCGGNLTIKEAAAKQMISAEQLITQLNMLYKQSNPNKDYINWKEKSFSHIVQYIEETHHQYLKEELPQLTPYITKVCKVHGNKHHHLEKVKTLFQQLKTELLEHLMLEEDIQFPLIKEYDRHPTHETLERAVSQLDRLEKDYQNVGNILKELRKVTNNYHLPVGACRTFQLVYKRLEHLEEDTLSHIHIENNILFKRLINLHA</sequence>
<feature type="coiled-coil region" evidence="5">
    <location>
        <begin position="160"/>
        <end position="187"/>
    </location>
</feature>
<evidence type="ECO:0000256" key="2">
    <source>
        <dbReference type="ARBA" id="ARBA00022490"/>
    </source>
</evidence>
<protein>
    <submittedName>
        <fullName evidence="7">Iron-sulfur cluster repair di-iron protein</fullName>
    </submittedName>
</protein>
<keyword evidence="5" id="KW-0175">Coiled coil</keyword>
<dbReference type="Proteomes" id="UP001159179">
    <property type="component" value="Unassembled WGS sequence"/>
</dbReference>
<dbReference type="Gene3D" id="1.10.3910.10">
    <property type="entry name" value="SP0561-like"/>
    <property type="match status" value="1"/>
</dbReference>
<dbReference type="InterPro" id="IPR038062">
    <property type="entry name" value="ScdA-like_N_sf"/>
</dbReference>
<name>A0AAW6SR03_9BACI</name>
<comment type="subcellular location">
    <subcellularLocation>
        <location evidence="1">Cytoplasm</location>
    </subcellularLocation>
</comment>
<gene>
    <name evidence="7" type="primary">ric</name>
    <name evidence="7" type="ORF">P5X88_01940</name>
</gene>
<evidence type="ECO:0000256" key="3">
    <source>
        <dbReference type="ARBA" id="ARBA00022723"/>
    </source>
</evidence>
<keyword evidence="3" id="KW-0479">Metal-binding</keyword>
<dbReference type="InterPro" id="IPR012312">
    <property type="entry name" value="Hemerythrin-like"/>
</dbReference>
<evidence type="ECO:0000259" key="6">
    <source>
        <dbReference type="Pfam" id="PF01814"/>
    </source>
</evidence>
<evidence type="ECO:0000256" key="5">
    <source>
        <dbReference type="SAM" id="Coils"/>
    </source>
</evidence>
<proteinExistence type="predicted"/>
<reference evidence="7" key="1">
    <citation type="submission" date="2023-03" db="EMBL/GenBank/DDBJ databases">
        <title>Bacterial isolates from washroom surfaces on a university campus.</title>
        <authorList>
            <person name="Holman D.B."/>
            <person name="Gzyl K.E."/>
            <person name="Taheri A.E."/>
        </authorList>
    </citation>
    <scope>NUCLEOTIDE SEQUENCE</scope>
    <source>
        <strain evidence="7">RD03</strain>
    </source>
</reference>
<dbReference type="PANTHER" id="PTHR36438:SF1">
    <property type="entry name" value="IRON-SULFUR CLUSTER REPAIR PROTEIN YTFE"/>
    <property type="match status" value="1"/>
</dbReference>
<evidence type="ECO:0000313" key="7">
    <source>
        <dbReference type="EMBL" id="MDH5159677.1"/>
    </source>
</evidence>
<dbReference type="Pfam" id="PF01814">
    <property type="entry name" value="Hemerythrin"/>
    <property type="match status" value="1"/>
</dbReference>